<evidence type="ECO:0000256" key="3">
    <source>
        <dbReference type="ARBA" id="ARBA00022827"/>
    </source>
</evidence>
<comment type="caution">
    <text evidence="6">The sequence shown here is derived from an EMBL/GenBank/DDBJ whole genome shotgun (WGS) entry which is preliminary data.</text>
</comment>
<proteinExistence type="inferred from homology"/>
<keyword evidence="3" id="KW-0274">FAD</keyword>
<dbReference type="InterPro" id="IPR050562">
    <property type="entry name" value="FAD_mOase_fung"/>
</dbReference>
<organism evidence="6 7">
    <name type="scientific">Dissophora globulifera</name>
    <dbReference type="NCBI Taxonomy" id="979702"/>
    <lineage>
        <taxon>Eukaryota</taxon>
        <taxon>Fungi</taxon>
        <taxon>Fungi incertae sedis</taxon>
        <taxon>Mucoromycota</taxon>
        <taxon>Mortierellomycotina</taxon>
        <taxon>Mortierellomycetes</taxon>
        <taxon>Mortierellales</taxon>
        <taxon>Mortierellaceae</taxon>
        <taxon>Dissophora</taxon>
    </lineage>
</organism>
<dbReference type="InterPro" id="IPR002938">
    <property type="entry name" value="FAD-bd"/>
</dbReference>
<dbReference type="EMBL" id="JAAAIP010000130">
    <property type="protein sequence ID" value="KAG0324954.1"/>
    <property type="molecule type" value="Genomic_DNA"/>
</dbReference>
<dbReference type="PANTHER" id="PTHR47356:SF2">
    <property type="entry name" value="FAD-BINDING DOMAIN-CONTAINING PROTEIN-RELATED"/>
    <property type="match status" value="1"/>
</dbReference>
<protein>
    <recommendedName>
        <fullName evidence="5">FAD-binding domain-containing protein</fullName>
    </recommendedName>
</protein>
<dbReference type="PANTHER" id="PTHR47356">
    <property type="entry name" value="FAD-DEPENDENT MONOOXYGENASE ASQG-RELATED"/>
    <property type="match status" value="1"/>
</dbReference>
<dbReference type="OrthoDB" id="655030at2759"/>
<evidence type="ECO:0000313" key="7">
    <source>
        <dbReference type="Proteomes" id="UP000738325"/>
    </source>
</evidence>
<dbReference type="GO" id="GO:0004497">
    <property type="term" value="F:monooxygenase activity"/>
    <property type="evidence" value="ECO:0007669"/>
    <property type="project" value="InterPro"/>
</dbReference>
<keyword evidence="4" id="KW-0560">Oxidoreductase</keyword>
<reference evidence="6" key="1">
    <citation type="journal article" date="2020" name="Fungal Divers.">
        <title>Resolving the Mortierellaceae phylogeny through synthesis of multi-gene phylogenetics and phylogenomics.</title>
        <authorList>
            <person name="Vandepol N."/>
            <person name="Liber J."/>
            <person name="Desiro A."/>
            <person name="Na H."/>
            <person name="Kennedy M."/>
            <person name="Barry K."/>
            <person name="Grigoriev I.V."/>
            <person name="Miller A.N."/>
            <person name="O'Donnell K."/>
            <person name="Stajich J.E."/>
            <person name="Bonito G."/>
        </authorList>
    </citation>
    <scope>NUCLEOTIDE SEQUENCE</scope>
    <source>
        <strain evidence="6">REB-010B</strain>
    </source>
</reference>
<dbReference type="InterPro" id="IPR036188">
    <property type="entry name" value="FAD/NAD-bd_sf"/>
</dbReference>
<evidence type="ECO:0000256" key="1">
    <source>
        <dbReference type="ARBA" id="ARBA00007992"/>
    </source>
</evidence>
<dbReference type="SUPFAM" id="SSF51905">
    <property type="entry name" value="FAD/NAD(P)-binding domain"/>
    <property type="match status" value="1"/>
</dbReference>
<keyword evidence="2" id="KW-0285">Flavoprotein</keyword>
<dbReference type="Proteomes" id="UP000738325">
    <property type="component" value="Unassembled WGS sequence"/>
</dbReference>
<feature type="domain" description="FAD-binding" evidence="5">
    <location>
        <begin position="251"/>
        <end position="331"/>
    </location>
</feature>
<dbReference type="PRINTS" id="PR00420">
    <property type="entry name" value="RNGMNOXGNASE"/>
</dbReference>
<evidence type="ECO:0000259" key="5">
    <source>
        <dbReference type="Pfam" id="PF01494"/>
    </source>
</evidence>
<evidence type="ECO:0000313" key="6">
    <source>
        <dbReference type="EMBL" id="KAG0324954.1"/>
    </source>
</evidence>
<comment type="similarity">
    <text evidence="1">Belongs to the paxM FAD-dependent monooxygenase family.</text>
</comment>
<accession>A0A9P6RTQ9</accession>
<dbReference type="Pfam" id="PF01494">
    <property type="entry name" value="FAD_binding_3"/>
    <property type="match status" value="1"/>
</dbReference>
<keyword evidence="7" id="KW-1185">Reference proteome</keyword>
<sequence>MSIGVNVGPLFKQIGIYDELASLGKVCDTVDNYNEDREKLFSMELGHVLEMTGLQGFIIARSVMHDLMWRQVPTDKIHLGKRVLSMKQNEYGVQIQFSDNTMAEGDILIGADGAYSAVRQSLYARLKKDGLLPSSDDGGLPFSCVYLAGQTNPMNPAMYPELTDPVSRFSSVTSLDKPYSWSSMTVKDNIYCWGVIQYLDSATSKDNDSFRNSEWGPEAAQTMSNEVRDLPLPLGNGKMTMADLIDNSPLISKVMLEEKVFETWYSGRTALLGDACHKIHPAGGTGALNAMHDAVVLANYISTLETTSIEDTERIFQQYKAERYSMVMAAFASAQSMARVRATVS</sequence>
<dbReference type="AlphaFoldDB" id="A0A9P6RTQ9"/>
<gene>
    <name evidence="6" type="ORF">BGZ99_001256</name>
</gene>
<evidence type="ECO:0000256" key="2">
    <source>
        <dbReference type="ARBA" id="ARBA00022630"/>
    </source>
</evidence>
<name>A0A9P6RTQ9_9FUNG</name>
<dbReference type="GO" id="GO:0071949">
    <property type="term" value="F:FAD binding"/>
    <property type="evidence" value="ECO:0007669"/>
    <property type="project" value="InterPro"/>
</dbReference>
<dbReference type="Gene3D" id="3.50.50.60">
    <property type="entry name" value="FAD/NAD(P)-binding domain"/>
    <property type="match status" value="1"/>
</dbReference>
<evidence type="ECO:0000256" key="4">
    <source>
        <dbReference type="ARBA" id="ARBA00023002"/>
    </source>
</evidence>